<keyword evidence="4 9" id="KW-0812">Transmembrane</keyword>
<dbReference type="PRINTS" id="PR01264">
    <property type="entry name" value="MECHCHANNEL"/>
</dbReference>
<evidence type="ECO:0000256" key="8">
    <source>
        <dbReference type="ARBA" id="ARBA00023303"/>
    </source>
</evidence>
<dbReference type="SUPFAM" id="SSF81330">
    <property type="entry name" value="Gated mechanosensitive channel"/>
    <property type="match status" value="1"/>
</dbReference>
<keyword evidence="8 9" id="KW-0407">Ion channel</keyword>
<evidence type="ECO:0000256" key="2">
    <source>
        <dbReference type="ARBA" id="ARBA00022448"/>
    </source>
</evidence>
<protein>
    <recommendedName>
        <fullName evidence="9">Large-conductance mechanosensitive channel</fullName>
    </recommendedName>
</protein>
<dbReference type="InterPro" id="IPR037673">
    <property type="entry name" value="MSC/AndL"/>
</dbReference>
<dbReference type="AlphaFoldDB" id="A0A1W6BWQ9"/>
<dbReference type="OrthoDB" id="9810350at2"/>
<dbReference type="EMBL" id="CP020867">
    <property type="protein sequence ID" value="ARJ56497.1"/>
    <property type="molecule type" value="Genomic_DNA"/>
</dbReference>
<dbReference type="InterPro" id="IPR001185">
    <property type="entry name" value="MS_channel"/>
</dbReference>
<evidence type="ECO:0000313" key="11">
    <source>
        <dbReference type="Proteomes" id="UP000192902"/>
    </source>
</evidence>
<dbReference type="GO" id="GO:0005886">
    <property type="term" value="C:plasma membrane"/>
    <property type="evidence" value="ECO:0007669"/>
    <property type="project" value="UniProtKB-SubCell"/>
</dbReference>
<evidence type="ECO:0000256" key="4">
    <source>
        <dbReference type="ARBA" id="ARBA00022692"/>
    </source>
</evidence>
<proteinExistence type="inferred from homology"/>
<feature type="transmembrane region" description="Helical" evidence="9">
    <location>
        <begin position="12"/>
        <end position="31"/>
    </location>
</feature>
<gene>
    <name evidence="9 10" type="primary">mscL</name>
    <name evidence="10" type="ORF">CCUN_0887</name>
</gene>
<feature type="transmembrane region" description="Helical" evidence="9">
    <location>
        <begin position="80"/>
        <end position="105"/>
    </location>
</feature>
<sequence>MFKEFRNFILRGNAFDVAVGIIIGAAFSKIVDSLVKDVIMPPLGFLLKGVDFSNLFIVLKEGTKKAPYATLELAKSAGAITLNIGLFINTLITFFIIATTIFLLFKSIDKLRRMTLKNQTQSQEKSCPYCLSKIPNQAIKCAYCTSDL</sequence>
<accession>A0A1W6BWQ9</accession>
<evidence type="ECO:0000256" key="7">
    <source>
        <dbReference type="ARBA" id="ARBA00023136"/>
    </source>
</evidence>
<dbReference type="PANTHER" id="PTHR30266">
    <property type="entry name" value="MECHANOSENSITIVE CHANNEL MSCL"/>
    <property type="match status" value="1"/>
</dbReference>
<keyword evidence="6 9" id="KW-0406">Ion transport</keyword>
<evidence type="ECO:0000313" key="10">
    <source>
        <dbReference type="EMBL" id="ARJ56497.1"/>
    </source>
</evidence>
<keyword evidence="7 9" id="KW-0472">Membrane</keyword>
<dbReference type="Proteomes" id="UP000192902">
    <property type="component" value="Chromosome"/>
</dbReference>
<dbReference type="PANTHER" id="PTHR30266:SF2">
    <property type="entry name" value="LARGE-CONDUCTANCE MECHANOSENSITIVE CHANNEL"/>
    <property type="match status" value="1"/>
</dbReference>
<keyword evidence="2 9" id="KW-0813">Transport</keyword>
<dbReference type="eggNOG" id="COG1970">
    <property type="taxonomic scope" value="Bacteria"/>
</dbReference>
<name>A0A1W6BWQ9_9BACT</name>
<evidence type="ECO:0000256" key="6">
    <source>
        <dbReference type="ARBA" id="ARBA00023065"/>
    </source>
</evidence>
<dbReference type="KEGG" id="ccun:CCUN_0887"/>
<evidence type="ECO:0000256" key="1">
    <source>
        <dbReference type="ARBA" id="ARBA00004141"/>
    </source>
</evidence>
<keyword evidence="5 9" id="KW-1133">Transmembrane helix</keyword>
<reference evidence="10 11" key="1">
    <citation type="submission" date="2017-04" db="EMBL/GenBank/DDBJ databases">
        <title>Complete genome sequence of the Campylobacter cuniculorum type strain LMG24588.</title>
        <authorList>
            <person name="Miller W.G."/>
            <person name="Yee E."/>
            <person name="Revez J."/>
            <person name="Bono J.L."/>
            <person name="Rossi M."/>
        </authorList>
    </citation>
    <scope>NUCLEOTIDE SEQUENCE [LARGE SCALE GENOMIC DNA]</scope>
    <source>
        <strain evidence="10 11">LMG 24588</strain>
    </source>
</reference>
<evidence type="ECO:0000256" key="3">
    <source>
        <dbReference type="ARBA" id="ARBA00022475"/>
    </source>
</evidence>
<organism evidence="10 11">
    <name type="scientific">Campylobacter cuniculorum DSM 23162 = LMG 24588</name>
    <dbReference type="NCBI Taxonomy" id="1121267"/>
    <lineage>
        <taxon>Bacteria</taxon>
        <taxon>Pseudomonadati</taxon>
        <taxon>Campylobacterota</taxon>
        <taxon>Epsilonproteobacteria</taxon>
        <taxon>Campylobacterales</taxon>
        <taxon>Campylobacteraceae</taxon>
        <taxon>Campylobacter</taxon>
    </lineage>
</organism>
<comment type="subcellular location">
    <subcellularLocation>
        <location evidence="9">Cell membrane</location>
        <topology evidence="9">Multi-pass membrane protein</topology>
    </subcellularLocation>
    <subcellularLocation>
        <location evidence="1">Membrane</location>
        <topology evidence="1">Multi-pass membrane protein</topology>
    </subcellularLocation>
</comment>
<evidence type="ECO:0000256" key="9">
    <source>
        <dbReference type="HAMAP-Rule" id="MF_00115"/>
    </source>
</evidence>
<dbReference type="HAMAP" id="MF_00115">
    <property type="entry name" value="MscL"/>
    <property type="match status" value="1"/>
</dbReference>
<dbReference type="GO" id="GO:0008381">
    <property type="term" value="F:mechanosensitive monoatomic ion channel activity"/>
    <property type="evidence" value="ECO:0007669"/>
    <property type="project" value="UniProtKB-UniRule"/>
</dbReference>
<dbReference type="NCBIfam" id="TIGR00220">
    <property type="entry name" value="mscL"/>
    <property type="match status" value="1"/>
</dbReference>
<dbReference type="Gene3D" id="1.10.1200.120">
    <property type="entry name" value="Large-conductance mechanosensitive channel, MscL, domain 1"/>
    <property type="match status" value="1"/>
</dbReference>
<dbReference type="InterPro" id="IPR036019">
    <property type="entry name" value="MscL_channel"/>
</dbReference>
<comment type="function">
    <text evidence="9">Channel that opens in response to stretch forces in the membrane lipid bilayer. May participate in the regulation of osmotic pressure changes within the cell.</text>
</comment>
<comment type="similarity">
    <text evidence="9">Belongs to the MscL family.</text>
</comment>
<dbReference type="STRING" id="1121267.CCUN_0887"/>
<keyword evidence="3 9" id="KW-1003">Cell membrane</keyword>
<dbReference type="RefSeq" id="WP_027306465.1">
    <property type="nucleotide sequence ID" value="NZ_CP020867.1"/>
</dbReference>
<evidence type="ECO:0000256" key="5">
    <source>
        <dbReference type="ARBA" id="ARBA00022989"/>
    </source>
</evidence>
<comment type="subunit">
    <text evidence="9">Homopentamer.</text>
</comment>
<dbReference type="Pfam" id="PF01741">
    <property type="entry name" value="MscL"/>
    <property type="match status" value="1"/>
</dbReference>